<sequence>MKKTTTYILVAALIVLQLYSLVKINSLQSMIENTNNTINSVENRLDNQINSIYQNVDQKLEAQASLIHNSTTKVGKLDIVTITIPITFTIEPKIVTETMSVALDFNGEIVRLEKSGLQYSTTKNFEISDSISPKIIMEDDGVKNIEEHMGLRVSNIREQVFPFIFARFSAQSSYGSNEYRAKGHLDIDYKPSRENNNTFIDMKYVIKVDDEIIKETPVVWGKNSESGRIFTLDIDDKYSINDGQILTSNIVAVDSFGFTHEYLVTHFVVGSNVQREPYLKQEKIIAPNGKIVYLFDENNYEKIN</sequence>
<dbReference type="OrthoDB" id="1809650at2"/>
<dbReference type="AlphaFoldDB" id="A0A1H3PQ28"/>
<evidence type="ECO:0000313" key="2">
    <source>
        <dbReference type="EMBL" id="SDZ03362.1"/>
    </source>
</evidence>
<dbReference type="Proteomes" id="UP000199230">
    <property type="component" value="Unassembled WGS sequence"/>
</dbReference>
<dbReference type="EMBL" id="FNPV01000007">
    <property type="protein sequence ID" value="SDZ03362.1"/>
    <property type="molecule type" value="Genomic_DNA"/>
</dbReference>
<evidence type="ECO:0000313" key="3">
    <source>
        <dbReference type="Proteomes" id="UP000199230"/>
    </source>
</evidence>
<accession>A0A1H3PQ28</accession>
<proteinExistence type="predicted"/>
<feature type="coiled-coil region" evidence="1">
    <location>
        <begin position="24"/>
        <end position="51"/>
    </location>
</feature>
<protein>
    <submittedName>
        <fullName evidence="2">Uncharacterized protein</fullName>
    </submittedName>
</protein>
<keyword evidence="3" id="KW-1185">Reference proteome</keyword>
<evidence type="ECO:0000256" key="1">
    <source>
        <dbReference type="SAM" id="Coils"/>
    </source>
</evidence>
<dbReference type="RefSeq" id="WP_093314185.1">
    <property type="nucleotide sequence ID" value="NZ_FNPV01000007.1"/>
</dbReference>
<organism evidence="2 3">
    <name type="scientific">Tindallia californiensis</name>
    <dbReference type="NCBI Taxonomy" id="159292"/>
    <lineage>
        <taxon>Bacteria</taxon>
        <taxon>Bacillati</taxon>
        <taxon>Bacillota</taxon>
        <taxon>Clostridia</taxon>
        <taxon>Peptostreptococcales</taxon>
        <taxon>Tindalliaceae</taxon>
        <taxon>Tindallia</taxon>
    </lineage>
</organism>
<name>A0A1H3PQ28_9FIRM</name>
<reference evidence="2 3" key="1">
    <citation type="submission" date="2016-10" db="EMBL/GenBank/DDBJ databases">
        <authorList>
            <person name="de Groot N.N."/>
        </authorList>
    </citation>
    <scope>NUCLEOTIDE SEQUENCE [LARGE SCALE GENOMIC DNA]</scope>
    <source>
        <strain evidence="2 3">APO</strain>
    </source>
</reference>
<gene>
    <name evidence="2" type="ORF">SAMN05192546_10731</name>
</gene>
<keyword evidence="1" id="KW-0175">Coiled coil</keyword>